<dbReference type="Proteomes" id="UP001642360">
    <property type="component" value="Unassembled WGS sequence"/>
</dbReference>
<accession>A0ABC8V3F7</accession>
<protein>
    <submittedName>
        <fullName evidence="2">Uncharacterized protein</fullName>
    </submittedName>
</protein>
<organism evidence="2 3">
    <name type="scientific">Ilex paraguariensis</name>
    <name type="common">yerba mate</name>
    <dbReference type="NCBI Taxonomy" id="185542"/>
    <lineage>
        <taxon>Eukaryota</taxon>
        <taxon>Viridiplantae</taxon>
        <taxon>Streptophyta</taxon>
        <taxon>Embryophyta</taxon>
        <taxon>Tracheophyta</taxon>
        <taxon>Spermatophyta</taxon>
        <taxon>Magnoliopsida</taxon>
        <taxon>eudicotyledons</taxon>
        <taxon>Gunneridae</taxon>
        <taxon>Pentapetalae</taxon>
        <taxon>asterids</taxon>
        <taxon>campanulids</taxon>
        <taxon>Aquifoliales</taxon>
        <taxon>Aquifoliaceae</taxon>
        <taxon>Ilex</taxon>
    </lineage>
</organism>
<dbReference type="AlphaFoldDB" id="A0ABC8V3F7"/>
<evidence type="ECO:0000313" key="2">
    <source>
        <dbReference type="EMBL" id="CAK9187863.1"/>
    </source>
</evidence>
<reference evidence="2 3" key="1">
    <citation type="submission" date="2024-02" db="EMBL/GenBank/DDBJ databases">
        <authorList>
            <person name="Vignale AGUSTIN F."/>
            <person name="Sosa J E."/>
            <person name="Modenutti C."/>
        </authorList>
    </citation>
    <scope>NUCLEOTIDE SEQUENCE [LARGE SCALE GENOMIC DNA]</scope>
</reference>
<evidence type="ECO:0000256" key="1">
    <source>
        <dbReference type="SAM" id="MobiDB-lite"/>
    </source>
</evidence>
<keyword evidence="3" id="KW-1185">Reference proteome</keyword>
<name>A0ABC8V3F7_9AQUA</name>
<evidence type="ECO:0000313" key="3">
    <source>
        <dbReference type="Proteomes" id="UP001642360"/>
    </source>
</evidence>
<sequence>EHGIRRQLTCPKTPQQNGVGTPKPAIRKARRSFSAPFFPNNSFGRLCFRQPGKLLPKKKWLPVVW</sequence>
<proteinExistence type="predicted"/>
<feature type="region of interest" description="Disordered" evidence="1">
    <location>
        <begin position="1"/>
        <end position="23"/>
    </location>
</feature>
<feature type="non-terminal residue" evidence="2">
    <location>
        <position position="1"/>
    </location>
</feature>
<comment type="caution">
    <text evidence="2">The sequence shown here is derived from an EMBL/GenBank/DDBJ whole genome shotgun (WGS) entry which is preliminary data.</text>
</comment>
<gene>
    <name evidence="2" type="ORF">ILEXP_LOCUS58474</name>
</gene>
<dbReference type="EMBL" id="CAUOFW020010182">
    <property type="protein sequence ID" value="CAK9187863.1"/>
    <property type="molecule type" value="Genomic_DNA"/>
</dbReference>
<feature type="compositionally biased region" description="Polar residues" evidence="1">
    <location>
        <begin position="10"/>
        <end position="19"/>
    </location>
</feature>